<name>A0ACC2H3J4_DALPE</name>
<protein>
    <submittedName>
        <fullName evidence="1">Uncharacterized protein</fullName>
    </submittedName>
</protein>
<gene>
    <name evidence="1" type="ORF">DPEC_G00076630</name>
</gene>
<evidence type="ECO:0000313" key="2">
    <source>
        <dbReference type="Proteomes" id="UP001157502"/>
    </source>
</evidence>
<keyword evidence="2" id="KW-1185">Reference proteome</keyword>
<dbReference type="Proteomes" id="UP001157502">
    <property type="component" value="Chromosome 6"/>
</dbReference>
<organism evidence="1 2">
    <name type="scientific">Dallia pectoralis</name>
    <name type="common">Alaska blackfish</name>
    <dbReference type="NCBI Taxonomy" id="75939"/>
    <lineage>
        <taxon>Eukaryota</taxon>
        <taxon>Metazoa</taxon>
        <taxon>Chordata</taxon>
        <taxon>Craniata</taxon>
        <taxon>Vertebrata</taxon>
        <taxon>Euteleostomi</taxon>
        <taxon>Actinopterygii</taxon>
        <taxon>Neopterygii</taxon>
        <taxon>Teleostei</taxon>
        <taxon>Protacanthopterygii</taxon>
        <taxon>Esociformes</taxon>
        <taxon>Umbridae</taxon>
        <taxon>Dallia</taxon>
    </lineage>
</organism>
<accession>A0ACC2H3J4</accession>
<sequence>MSARLFIKPFHCRAGDSGRIKPSRADESAGIRERVRSRLGISGGRGVSNGGTVGRGAQKKIDSALHGPDPHSGRAGGPGHYVDACAPVAALARPTTGPDTYTAPFRPSDAPQWWEFTQARPACLPPDFTVTDYK</sequence>
<proteinExistence type="predicted"/>
<dbReference type="EMBL" id="CM055733">
    <property type="protein sequence ID" value="KAJ8010588.1"/>
    <property type="molecule type" value="Genomic_DNA"/>
</dbReference>
<comment type="caution">
    <text evidence="1">The sequence shown here is derived from an EMBL/GenBank/DDBJ whole genome shotgun (WGS) entry which is preliminary data.</text>
</comment>
<reference evidence="1" key="1">
    <citation type="submission" date="2021-05" db="EMBL/GenBank/DDBJ databases">
        <authorList>
            <person name="Pan Q."/>
            <person name="Jouanno E."/>
            <person name="Zahm M."/>
            <person name="Klopp C."/>
            <person name="Cabau C."/>
            <person name="Louis A."/>
            <person name="Berthelot C."/>
            <person name="Parey E."/>
            <person name="Roest Crollius H."/>
            <person name="Montfort J."/>
            <person name="Robinson-Rechavi M."/>
            <person name="Bouchez O."/>
            <person name="Lampietro C."/>
            <person name="Lopez Roques C."/>
            <person name="Donnadieu C."/>
            <person name="Postlethwait J."/>
            <person name="Bobe J."/>
            <person name="Dillon D."/>
            <person name="Chandos A."/>
            <person name="von Hippel F."/>
            <person name="Guiguen Y."/>
        </authorList>
    </citation>
    <scope>NUCLEOTIDE SEQUENCE</scope>
    <source>
        <strain evidence="1">YG-Jan2019</strain>
    </source>
</reference>
<evidence type="ECO:0000313" key="1">
    <source>
        <dbReference type="EMBL" id="KAJ8010588.1"/>
    </source>
</evidence>